<protein>
    <submittedName>
        <fullName evidence="5">AcrR family transcriptional regulator</fullName>
    </submittedName>
</protein>
<dbReference type="Gene3D" id="1.10.357.10">
    <property type="entry name" value="Tetracycline Repressor, domain 2"/>
    <property type="match status" value="1"/>
</dbReference>
<comment type="caution">
    <text evidence="5">The sequence shown here is derived from an EMBL/GenBank/DDBJ whole genome shotgun (WGS) entry which is preliminary data.</text>
</comment>
<dbReference type="InterPro" id="IPR009057">
    <property type="entry name" value="Homeodomain-like_sf"/>
</dbReference>
<dbReference type="InterPro" id="IPR036271">
    <property type="entry name" value="Tet_transcr_reg_TetR-rel_C_sf"/>
</dbReference>
<evidence type="ECO:0000256" key="1">
    <source>
        <dbReference type="ARBA" id="ARBA00023125"/>
    </source>
</evidence>
<feature type="domain" description="HTH tetR-type" evidence="4">
    <location>
        <begin position="29"/>
        <end position="89"/>
    </location>
</feature>
<evidence type="ECO:0000259" key="4">
    <source>
        <dbReference type="PROSITE" id="PS50977"/>
    </source>
</evidence>
<evidence type="ECO:0000256" key="2">
    <source>
        <dbReference type="PROSITE-ProRule" id="PRU00335"/>
    </source>
</evidence>
<keyword evidence="6" id="KW-1185">Reference proteome</keyword>
<dbReference type="Proteomes" id="UP001240984">
    <property type="component" value="Unassembled WGS sequence"/>
</dbReference>
<feature type="DNA-binding region" description="H-T-H motif" evidence="2">
    <location>
        <begin position="52"/>
        <end position="71"/>
    </location>
</feature>
<proteinExistence type="predicted"/>
<accession>A0ABT9MNQ3</accession>
<dbReference type="RefSeq" id="WP_306827924.1">
    <property type="nucleotide sequence ID" value="NZ_JAUSRA010000001.1"/>
</dbReference>
<dbReference type="Pfam" id="PF00440">
    <property type="entry name" value="TetR_N"/>
    <property type="match status" value="1"/>
</dbReference>
<evidence type="ECO:0000256" key="3">
    <source>
        <dbReference type="SAM" id="MobiDB-lite"/>
    </source>
</evidence>
<dbReference type="SUPFAM" id="SSF48498">
    <property type="entry name" value="Tetracyclin repressor-like, C-terminal domain"/>
    <property type="match status" value="1"/>
</dbReference>
<dbReference type="PRINTS" id="PR00455">
    <property type="entry name" value="HTHTETR"/>
</dbReference>
<reference evidence="5 6" key="1">
    <citation type="submission" date="2023-07" db="EMBL/GenBank/DDBJ databases">
        <title>Sequencing the genomes of 1000 actinobacteria strains.</title>
        <authorList>
            <person name="Klenk H.-P."/>
        </authorList>
    </citation>
    <scope>NUCLEOTIDE SEQUENCE [LARGE SCALE GENOMIC DNA]</scope>
    <source>
        <strain evidence="5 6">DSM 44710</strain>
    </source>
</reference>
<dbReference type="InterPro" id="IPR001647">
    <property type="entry name" value="HTH_TetR"/>
</dbReference>
<organism evidence="5 6">
    <name type="scientific">Catenuloplanes nepalensis</name>
    <dbReference type="NCBI Taxonomy" id="587533"/>
    <lineage>
        <taxon>Bacteria</taxon>
        <taxon>Bacillati</taxon>
        <taxon>Actinomycetota</taxon>
        <taxon>Actinomycetes</taxon>
        <taxon>Micromonosporales</taxon>
        <taxon>Micromonosporaceae</taxon>
        <taxon>Catenuloplanes</taxon>
    </lineage>
</organism>
<feature type="region of interest" description="Disordered" evidence="3">
    <location>
        <begin position="1"/>
        <end position="27"/>
    </location>
</feature>
<dbReference type="PANTHER" id="PTHR30055:SF229">
    <property type="entry name" value="HTH-TYPE TRANSCRIPTIONAL REPRESSOR RV1474C"/>
    <property type="match status" value="1"/>
</dbReference>
<dbReference type="EMBL" id="JAUSRA010000001">
    <property type="protein sequence ID" value="MDP9793032.1"/>
    <property type="molecule type" value="Genomic_DNA"/>
</dbReference>
<gene>
    <name evidence="5" type="ORF">J2S43_001544</name>
</gene>
<evidence type="ECO:0000313" key="5">
    <source>
        <dbReference type="EMBL" id="MDP9793032.1"/>
    </source>
</evidence>
<keyword evidence="1 2" id="KW-0238">DNA-binding</keyword>
<dbReference type="SUPFAM" id="SSF46689">
    <property type="entry name" value="Homeodomain-like"/>
    <property type="match status" value="1"/>
</dbReference>
<evidence type="ECO:0000313" key="6">
    <source>
        <dbReference type="Proteomes" id="UP001240984"/>
    </source>
</evidence>
<dbReference type="InterPro" id="IPR050109">
    <property type="entry name" value="HTH-type_TetR-like_transc_reg"/>
</dbReference>
<dbReference type="PROSITE" id="PS50977">
    <property type="entry name" value="HTH_TETR_2"/>
    <property type="match status" value="1"/>
</dbReference>
<dbReference type="PANTHER" id="PTHR30055">
    <property type="entry name" value="HTH-TYPE TRANSCRIPTIONAL REGULATOR RUTR"/>
    <property type="match status" value="1"/>
</dbReference>
<sequence length="231" mass="24840">MDKRTEQSVAPSPARRPRNRSQRQLDESAELKAEIVRTAARAFAERGYAQTTLDVVAKLVGLSRQGVLHHFPSKDALFAAVLDREKGWAQARAAIESTGAGLDAIHGLAVFLGHHEDSRVPLQLIHVLEGEGIAGNEAARRYVVDRAAQVRGEIRRRLDAGRDGGAIAANADLDAATLLIAATINGLQKLWLLDPALPTEIPFDLLLQLLEPYLTGSPAETADQERAPGGG</sequence>
<name>A0ABT9MNQ3_9ACTN</name>